<comment type="caution">
    <text evidence="6">The sequence shown here is derived from an EMBL/GenBank/DDBJ whole genome shotgun (WGS) entry which is preliminary data.</text>
</comment>
<feature type="compositionally biased region" description="Pro residues" evidence="3">
    <location>
        <begin position="37"/>
        <end position="57"/>
    </location>
</feature>
<evidence type="ECO:0000313" key="6">
    <source>
        <dbReference type="EMBL" id="RZT85294.1"/>
    </source>
</evidence>
<gene>
    <name evidence="6" type="ORF">EV383_2158</name>
</gene>
<keyword evidence="2" id="KW-0378">Hydrolase</keyword>
<organism evidence="6 7">
    <name type="scientific">Pseudonocardia sediminis</name>
    <dbReference type="NCBI Taxonomy" id="1397368"/>
    <lineage>
        <taxon>Bacteria</taxon>
        <taxon>Bacillati</taxon>
        <taxon>Actinomycetota</taxon>
        <taxon>Actinomycetes</taxon>
        <taxon>Pseudonocardiales</taxon>
        <taxon>Pseudonocardiaceae</taxon>
        <taxon>Pseudonocardia</taxon>
    </lineage>
</organism>
<keyword evidence="7" id="KW-1185">Reference proteome</keyword>
<dbReference type="AlphaFoldDB" id="A0A4Q7UW25"/>
<feature type="region of interest" description="Disordered" evidence="3">
    <location>
        <begin position="26"/>
        <end position="61"/>
    </location>
</feature>
<evidence type="ECO:0000256" key="4">
    <source>
        <dbReference type="SAM" id="SignalP"/>
    </source>
</evidence>
<dbReference type="InterPro" id="IPR029058">
    <property type="entry name" value="AB_hydrolase_fold"/>
</dbReference>
<dbReference type="InterPro" id="IPR013595">
    <property type="entry name" value="Pept_S33_TAP-like_C"/>
</dbReference>
<dbReference type="SUPFAM" id="SSF53474">
    <property type="entry name" value="alpha/beta-Hydrolases"/>
    <property type="match status" value="1"/>
</dbReference>
<dbReference type="Proteomes" id="UP000291591">
    <property type="component" value="Unassembled WGS sequence"/>
</dbReference>
<name>A0A4Q7UW25_PSEST</name>
<evidence type="ECO:0000256" key="1">
    <source>
        <dbReference type="ARBA" id="ARBA00010088"/>
    </source>
</evidence>
<feature type="chain" id="PRO_5038601291" evidence="4">
    <location>
        <begin position="16"/>
        <end position="525"/>
    </location>
</feature>
<feature type="signal peptide" evidence="4">
    <location>
        <begin position="1"/>
        <end position="15"/>
    </location>
</feature>
<proteinExistence type="inferred from homology"/>
<evidence type="ECO:0000259" key="5">
    <source>
        <dbReference type="Pfam" id="PF08386"/>
    </source>
</evidence>
<feature type="domain" description="Peptidase S33 tripeptidyl aminopeptidase-like C-terminal" evidence="5">
    <location>
        <begin position="422"/>
        <end position="523"/>
    </location>
</feature>
<protein>
    <submittedName>
        <fullName evidence="6">TAP-like protein</fullName>
    </submittedName>
</protein>
<evidence type="ECO:0000256" key="2">
    <source>
        <dbReference type="ARBA" id="ARBA00022801"/>
    </source>
</evidence>
<evidence type="ECO:0000256" key="3">
    <source>
        <dbReference type="SAM" id="MobiDB-lite"/>
    </source>
</evidence>
<dbReference type="GO" id="GO:0016787">
    <property type="term" value="F:hydrolase activity"/>
    <property type="evidence" value="ECO:0007669"/>
    <property type="project" value="UniProtKB-KW"/>
</dbReference>
<comment type="similarity">
    <text evidence="1">Belongs to the peptidase S33 family.</text>
</comment>
<dbReference type="Gene3D" id="3.40.50.1820">
    <property type="entry name" value="alpha/beta hydrolase"/>
    <property type="match status" value="2"/>
</dbReference>
<dbReference type="PANTHER" id="PTHR43248">
    <property type="entry name" value="2-SUCCINYL-6-HYDROXY-2,4-CYCLOHEXADIENE-1-CARBOXYLATE SYNTHASE"/>
    <property type="match status" value="1"/>
</dbReference>
<dbReference type="EMBL" id="SHKL01000001">
    <property type="protein sequence ID" value="RZT85294.1"/>
    <property type="molecule type" value="Genomic_DNA"/>
</dbReference>
<accession>A0A4Q7UW25</accession>
<reference evidence="6 7" key="1">
    <citation type="submission" date="2019-02" db="EMBL/GenBank/DDBJ databases">
        <title>Sequencing the genomes of 1000 actinobacteria strains.</title>
        <authorList>
            <person name="Klenk H.-P."/>
        </authorList>
    </citation>
    <scope>NUCLEOTIDE SEQUENCE [LARGE SCALE GENOMIC DNA]</scope>
    <source>
        <strain evidence="6 7">DSM 45779</strain>
    </source>
</reference>
<keyword evidence="4" id="KW-0732">Signal</keyword>
<dbReference type="InterPro" id="IPR051601">
    <property type="entry name" value="Serine_prot/Carboxylest_S33"/>
</dbReference>
<sequence>MLSAVAMLAASAVLAGCSVGPSERPPVAVRGDALSAPAPPPAAAEPPADPNALPDPEPASSALSFTDCTADTTAELAAQGTPPRAGRTLSIGCGQLPVPIDVAQPDLGPTRLGLTRATTPGAPEDRPPLLVVGDLGTDGSARHAAALAGQVSDRVLATYQLIGMDRRGSGANLLGCAPADARAALIDADPARTDEAGLSALLERSRAIVQDCYLLLSGAVSSYRAAATADDVEAARVALGVTRLNVIGVGDGADAVALWAGAHPRSVGRVLLDGPADPALDEPARSEAATRAAEATFDAYATACRSGPACPLGADPRATVTSLLARIASRPLPTPDGDRVTAGAATLAVRTALAQPRLWPALTAALTTAGTGNPAGLVALLLPVAGPQGRADAVLATRCNDSRARLTPPEVSQLAQRWRTDYPLFGAAAAQQLITCAPWPATGGGPGATALGPEAPPVLVLGTAKDPRTPPAGAQRTAELLGDARLVRWEGSGTGAYPGTPCVSSVVDRALTGGTAPSQDVVCPP</sequence>
<dbReference type="Pfam" id="PF08386">
    <property type="entry name" value="Abhydrolase_4"/>
    <property type="match status" value="1"/>
</dbReference>
<evidence type="ECO:0000313" key="7">
    <source>
        <dbReference type="Proteomes" id="UP000291591"/>
    </source>
</evidence>
<dbReference type="PANTHER" id="PTHR43248:SF25">
    <property type="entry name" value="AB HYDROLASE-1 DOMAIN-CONTAINING PROTEIN-RELATED"/>
    <property type="match status" value="1"/>
</dbReference>